<dbReference type="CDD" id="cd22162">
    <property type="entry name" value="F-box_AtSKIP3-like"/>
    <property type="match status" value="1"/>
</dbReference>
<reference evidence="1" key="1">
    <citation type="submission" date="2020-08" db="EMBL/GenBank/DDBJ databases">
        <title>Plant Genome Project.</title>
        <authorList>
            <person name="Zhang R.-G."/>
        </authorList>
    </citation>
    <scope>NUCLEOTIDE SEQUENCE</scope>
    <source>
        <strain evidence="1">WSP0</strain>
        <tissue evidence="1">Leaf</tissue>
    </source>
</reference>
<dbReference type="EMBL" id="JACTNZ010000009">
    <property type="protein sequence ID" value="KAG5531268.1"/>
    <property type="molecule type" value="Genomic_DNA"/>
</dbReference>
<evidence type="ECO:0000313" key="2">
    <source>
        <dbReference type="Proteomes" id="UP000823749"/>
    </source>
</evidence>
<sequence length="269" mass="30612">MDNFSVLPEGCISLILSMTSPRDACRSSAISSGFDAAANSDSVWEKFLPSDYRQIISRSVSPVVFSTKKQLYFSLCDSPLLLDGGKLSFALDRESGKKCYTLPAWEVDIAWKDDSRYWKWISLPESRFPEVAQLLFVCWLDIWGRINTAMLSTNTTYAAYLIFKFADHYGFESLPVKSSVRFVKELEEGYQYDMSCTVYLMLGTVRSRPREQNGRLPQMRRDGWMEIELGEFYNDGGDEGEVEMRLREVRGGKGGLIVEGIEVRPKDTA</sequence>
<evidence type="ECO:0008006" key="3">
    <source>
        <dbReference type="Google" id="ProtNLM"/>
    </source>
</evidence>
<dbReference type="InterPro" id="IPR036047">
    <property type="entry name" value="F-box-like_dom_sf"/>
</dbReference>
<dbReference type="SUPFAM" id="SSF81383">
    <property type="entry name" value="F-box domain"/>
    <property type="match status" value="1"/>
</dbReference>
<dbReference type="PANTHER" id="PTHR32278">
    <property type="entry name" value="F-BOX DOMAIN-CONTAINING PROTEIN"/>
    <property type="match status" value="1"/>
</dbReference>
<gene>
    <name evidence="1" type="ORF">RHGRI_026023</name>
</gene>
<dbReference type="Gene3D" id="1.20.1280.50">
    <property type="match status" value="1"/>
</dbReference>
<dbReference type="InterPro" id="IPR025886">
    <property type="entry name" value="PP2-like"/>
</dbReference>
<evidence type="ECO:0000313" key="1">
    <source>
        <dbReference type="EMBL" id="KAG5531268.1"/>
    </source>
</evidence>
<protein>
    <recommendedName>
        <fullName evidence="3">F-box domain-containing protein</fullName>
    </recommendedName>
</protein>
<proteinExistence type="predicted"/>
<accession>A0AAV6IUQ6</accession>
<dbReference type="Proteomes" id="UP000823749">
    <property type="component" value="Chromosome 9"/>
</dbReference>
<keyword evidence="2" id="KW-1185">Reference proteome</keyword>
<organism evidence="1 2">
    <name type="scientific">Rhododendron griersonianum</name>
    <dbReference type="NCBI Taxonomy" id="479676"/>
    <lineage>
        <taxon>Eukaryota</taxon>
        <taxon>Viridiplantae</taxon>
        <taxon>Streptophyta</taxon>
        <taxon>Embryophyta</taxon>
        <taxon>Tracheophyta</taxon>
        <taxon>Spermatophyta</taxon>
        <taxon>Magnoliopsida</taxon>
        <taxon>eudicotyledons</taxon>
        <taxon>Gunneridae</taxon>
        <taxon>Pentapetalae</taxon>
        <taxon>asterids</taxon>
        <taxon>Ericales</taxon>
        <taxon>Ericaceae</taxon>
        <taxon>Ericoideae</taxon>
        <taxon>Rhodoreae</taxon>
        <taxon>Rhododendron</taxon>
    </lineage>
</organism>
<dbReference type="PANTHER" id="PTHR32278:SF116">
    <property type="entry name" value="F-BOX PROTEIN PP2-B10-LIKE"/>
    <property type="match status" value="1"/>
</dbReference>
<comment type="caution">
    <text evidence="1">The sequence shown here is derived from an EMBL/GenBank/DDBJ whole genome shotgun (WGS) entry which is preliminary data.</text>
</comment>
<name>A0AAV6IUQ6_9ERIC</name>
<dbReference type="Pfam" id="PF14299">
    <property type="entry name" value="PP2"/>
    <property type="match status" value="1"/>
</dbReference>
<dbReference type="AlphaFoldDB" id="A0AAV6IUQ6"/>